<gene>
    <name evidence="2" type="ORF">MUN86_15725</name>
</gene>
<accession>A0ABY4G2K2</accession>
<evidence type="ECO:0000256" key="1">
    <source>
        <dbReference type="SAM" id="SignalP"/>
    </source>
</evidence>
<feature type="signal peptide" evidence="1">
    <location>
        <begin position="1"/>
        <end position="27"/>
    </location>
</feature>
<dbReference type="Proteomes" id="UP000830401">
    <property type="component" value="Chromosome"/>
</dbReference>
<proteinExistence type="predicted"/>
<dbReference type="EMBL" id="CP095061">
    <property type="protein sequence ID" value="UOQ65006.1"/>
    <property type="molecule type" value="Genomic_DNA"/>
</dbReference>
<dbReference type="Pfam" id="PF15892">
    <property type="entry name" value="BNR_4"/>
    <property type="match status" value="1"/>
</dbReference>
<keyword evidence="3" id="KW-1185">Reference proteome</keyword>
<dbReference type="SUPFAM" id="SSF50939">
    <property type="entry name" value="Sialidases"/>
    <property type="match status" value="1"/>
</dbReference>
<dbReference type="InterPro" id="IPR036278">
    <property type="entry name" value="Sialidase_sf"/>
</dbReference>
<sequence length="444" mass="49973">MMFLPLALRRLLLLLLLSGSVTGVAQVAPTAKPGGLVPVGLGWARNNVNGAVFRKNSVVTHKQTQYTAFYDSVGYIVLGRRALPAGAWQVQRTRYQGKVSDAHNIISLMVDGAGYLHLSFDHHGNPLRYCRSLAPNSLELTDLLYMTGKQESNVTYPEFYRYPDGDLLFVYRDGSSGNGNMVLNRYSTKTKQWTRLHDVLIDGEGQRNAYWQATLDARGTLHVSWVWRESPDVASNHDMAYARSLDGGKTWQKSTGEVYKLPITEKTAEYACRIPQRSELINQTSMVADAQGNPYIATYWRPVGSTVPQYQLIYLTNKQWRVAQVGQRTTPFSLSGAGTKKIPISRPQVLVGNSKSNPPVYVLYRDVERQDRVSMMQCTDLSTNQWTTKDLNAEPVGNWEPSYDTERWVQNGRLNLFVQRTGQGDGETLEKLAPQPVYILEWAP</sequence>
<evidence type="ECO:0000313" key="3">
    <source>
        <dbReference type="Proteomes" id="UP000830401"/>
    </source>
</evidence>
<organism evidence="2 3">
    <name type="scientific">Hymenobacter volaticus</name>
    <dbReference type="NCBI Taxonomy" id="2932254"/>
    <lineage>
        <taxon>Bacteria</taxon>
        <taxon>Pseudomonadati</taxon>
        <taxon>Bacteroidota</taxon>
        <taxon>Cytophagia</taxon>
        <taxon>Cytophagales</taxon>
        <taxon>Hymenobacteraceae</taxon>
        <taxon>Hymenobacter</taxon>
    </lineage>
</organism>
<evidence type="ECO:0000313" key="2">
    <source>
        <dbReference type="EMBL" id="UOQ65006.1"/>
    </source>
</evidence>
<keyword evidence="1" id="KW-0732">Signal</keyword>
<protein>
    <submittedName>
        <fullName evidence="2">BNR repeat-containing protein</fullName>
    </submittedName>
</protein>
<dbReference type="RefSeq" id="WP_245119016.1">
    <property type="nucleotide sequence ID" value="NZ_CP095061.1"/>
</dbReference>
<dbReference type="Gene3D" id="2.120.10.10">
    <property type="match status" value="1"/>
</dbReference>
<feature type="chain" id="PRO_5045425245" evidence="1">
    <location>
        <begin position="28"/>
        <end position="444"/>
    </location>
</feature>
<name>A0ABY4G2K2_9BACT</name>
<reference evidence="2" key="1">
    <citation type="submission" date="2022-04" db="EMBL/GenBank/DDBJ databases">
        <title>Hymenobacter sp. isolated from the air.</title>
        <authorList>
            <person name="Won M."/>
            <person name="Lee C.-M."/>
            <person name="Woen H.-Y."/>
            <person name="Kwon S.-W."/>
        </authorList>
    </citation>
    <scope>NUCLEOTIDE SEQUENCE</scope>
    <source>
        <strain evidence="2">5420S-77</strain>
    </source>
</reference>